<dbReference type="Pfam" id="PF25271">
    <property type="entry name" value="DUF7868"/>
    <property type="match status" value="1"/>
</dbReference>
<protein>
    <recommendedName>
        <fullName evidence="3 4">Tyrosinase copper-binding domain-containing protein</fullName>
    </recommendedName>
</protein>
<evidence type="ECO:0000259" key="3">
    <source>
        <dbReference type="PROSITE" id="PS00497"/>
    </source>
</evidence>
<evidence type="ECO:0000256" key="2">
    <source>
        <dbReference type="ARBA" id="ARBA00023008"/>
    </source>
</evidence>
<evidence type="ECO:0000259" key="4">
    <source>
        <dbReference type="PROSITE" id="PS00498"/>
    </source>
</evidence>
<accession>A0A371JUX3</accession>
<dbReference type="InterPro" id="IPR057190">
    <property type="entry name" value="DUF7868"/>
</dbReference>
<dbReference type="SUPFAM" id="SSF48056">
    <property type="entry name" value="Di-copper centre-containing domain"/>
    <property type="match status" value="1"/>
</dbReference>
<dbReference type="Gene3D" id="1.10.1280.10">
    <property type="entry name" value="Di-copper center containing domain from catechol oxidase"/>
    <property type="match status" value="2"/>
</dbReference>
<dbReference type="InterPro" id="IPR008922">
    <property type="entry name" value="Di-copper_centre_dom_sf"/>
</dbReference>
<dbReference type="OrthoDB" id="2874181at2"/>
<keyword evidence="2" id="KW-0186">Copper</keyword>
<gene>
    <name evidence="5" type="ORF">DX873_05445</name>
</gene>
<dbReference type="Pfam" id="PF00264">
    <property type="entry name" value="Tyrosinase"/>
    <property type="match status" value="1"/>
</dbReference>
<dbReference type="PANTHER" id="PTHR11474">
    <property type="entry name" value="TYROSINASE FAMILY MEMBER"/>
    <property type="match status" value="1"/>
</dbReference>
<evidence type="ECO:0000313" key="6">
    <source>
        <dbReference type="Proteomes" id="UP000261828"/>
    </source>
</evidence>
<evidence type="ECO:0000256" key="1">
    <source>
        <dbReference type="ARBA" id="ARBA00022723"/>
    </source>
</evidence>
<dbReference type="InterPro" id="IPR050316">
    <property type="entry name" value="Tyrosinase/Hemocyanin"/>
</dbReference>
<dbReference type="AlphaFoldDB" id="A0A371JUX3"/>
<dbReference type="GO" id="GO:0046872">
    <property type="term" value="F:metal ion binding"/>
    <property type="evidence" value="ECO:0007669"/>
    <property type="project" value="UniProtKB-KW"/>
</dbReference>
<dbReference type="EMBL" id="QTJX01000001">
    <property type="protein sequence ID" value="RDY61599.1"/>
    <property type="molecule type" value="Genomic_DNA"/>
</dbReference>
<organism evidence="5 6">
    <name type="scientific">Flagellimonas nanhaiensis</name>
    <dbReference type="NCBI Taxonomy" id="2292706"/>
    <lineage>
        <taxon>Bacteria</taxon>
        <taxon>Pseudomonadati</taxon>
        <taxon>Bacteroidota</taxon>
        <taxon>Flavobacteriia</taxon>
        <taxon>Flavobacteriales</taxon>
        <taxon>Flavobacteriaceae</taxon>
        <taxon>Flagellimonas</taxon>
    </lineage>
</organism>
<feature type="domain" description="Tyrosinase copper-binding" evidence="3">
    <location>
        <begin position="103"/>
        <end position="120"/>
    </location>
</feature>
<keyword evidence="6" id="KW-1185">Reference proteome</keyword>
<dbReference type="PROSITE" id="PS00498">
    <property type="entry name" value="TYROSINASE_2"/>
    <property type="match status" value="1"/>
</dbReference>
<name>A0A371JUX3_9FLAO</name>
<dbReference type="PANTHER" id="PTHR11474:SF76">
    <property type="entry name" value="SHKT DOMAIN-CONTAINING PROTEIN"/>
    <property type="match status" value="1"/>
</dbReference>
<feature type="domain" description="Tyrosinase copper-binding" evidence="4">
    <location>
        <begin position="216"/>
        <end position="227"/>
    </location>
</feature>
<keyword evidence="1" id="KW-0479">Metal-binding</keyword>
<sequence>MGDFNNEINSLDRRVFIKGLGLVSLGVVSGLTLGGCEGCAEKIRNRPIRRRLRTGSPEVDADIETYREAVQLMKGLPSTDSRSWINQATIHGTIAGGFNQCQHGTDHFFSWHRAYLYFFEKICQELTGNPDFGLPYWNWNQNPGIHSAYQDTSSALFESRNTNDLSNVWAVSDDALNTIFDDTNFFTFSSQIEGTPHNTVHSVVGQTMVTGGSPLDPIFWNHHCMVDYCWAKWNIEMENDNPNDTAWGGTEWDHFVDGEGNPVTMSAALTTVLPLLSYQYETSAIGDSNETFSIASNREFKKIEKRVREGTNVKMDIKQRMRLSDRDSISLLTPFSSVKNISGSNFSRILNKPNFEENIFVSVKYEDLPPTNDFFVRVYINMPDANLASSIEDVHFAGSFAFFGTNKTSNEFHGSGHKRHQPNFLVNITPTLRKLRQNQLLTDNDSISVQLVPVAISGRTLSEDLSKLILNELEIIVTPIEIETKQ</sequence>
<reference evidence="5 6" key="1">
    <citation type="submission" date="2018-08" db="EMBL/GenBank/DDBJ databases">
        <title>Muricauda nanhaiensis sp. nov., isolated from seawater of the South China Sea.</title>
        <authorList>
            <person name="Dang Y."/>
        </authorList>
    </citation>
    <scope>NUCLEOTIDE SEQUENCE [LARGE SCALE GENOMIC DNA]</scope>
    <source>
        <strain evidence="5 6">SM1704</strain>
    </source>
</reference>
<dbReference type="RefSeq" id="WP_116183480.1">
    <property type="nucleotide sequence ID" value="NZ_QTJX01000001.1"/>
</dbReference>
<proteinExistence type="predicted"/>
<dbReference type="Proteomes" id="UP000261828">
    <property type="component" value="Unassembled WGS sequence"/>
</dbReference>
<dbReference type="GO" id="GO:0016491">
    <property type="term" value="F:oxidoreductase activity"/>
    <property type="evidence" value="ECO:0007669"/>
    <property type="project" value="InterPro"/>
</dbReference>
<comment type="caution">
    <text evidence="5">The sequence shown here is derived from an EMBL/GenBank/DDBJ whole genome shotgun (WGS) entry which is preliminary data.</text>
</comment>
<evidence type="ECO:0000313" key="5">
    <source>
        <dbReference type="EMBL" id="RDY61599.1"/>
    </source>
</evidence>
<dbReference type="InterPro" id="IPR002227">
    <property type="entry name" value="Tyrosinase_Cu-bd"/>
</dbReference>
<dbReference type="PROSITE" id="PS00497">
    <property type="entry name" value="TYROSINASE_1"/>
    <property type="match status" value="1"/>
</dbReference>